<feature type="transmembrane region" description="Helical" evidence="1">
    <location>
        <begin position="236"/>
        <end position="258"/>
    </location>
</feature>
<reference evidence="2 3" key="1">
    <citation type="submission" date="2019-02" db="EMBL/GenBank/DDBJ databases">
        <title>Draft Genome Sequence of Streptomyces sp. AM-2504, identified by 16S rRNA comparative analysis as a Streptomyces Kasugaensis strain.</title>
        <authorList>
            <person name="Napolioni V."/>
            <person name="Giuliodori A.M."/>
            <person name="Spurio R."/>
            <person name="Fabbretti A."/>
        </authorList>
    </citation>
    <scope>NUCLEOTIDE SEQUENCE [LARGE SCALE GENOMIC DNA]</scope>
    <source>
        <strain evidence="2 3">AM-2504</strain>
    </source>
</reference>
<accession>A0A4Q9HK58</accession>
<gene>
    <name evidence="2" type="ORF">EYS09_38345</name>
</gene>
<protein>
    <recommendedName>
        <fullName evidence="4">PH domain-containing protein</fullName>
    </recommendedName>
</protein>
<feature type="transmembrane region" description="Helical" evidence="1">
    <location>
        <begin position="188"/>
        <end position="207"/>
    </location>
</feature>
<organism evidence="2 3">
    <name type="scientific">Streptomyces kasugaensis</name>
    <dbReference type="NCBI Taxonomy" id="1946"/>
    <lineage>
        <taxon>Bacteria</taxon>
        <taxon>Bacillati</taxon>
        <taxon>Actinomycetota</taxon>
        <taxon>Actinomycetes</taxon>
        <taxon>Kitasatosporales</taxon>
        <taxon>Streptomycetaceae</taxon>
        <taxon>Streptomyces</taxon>
    </lineage>
</organism>
<dbReference type="AlphaFoldDB" id="A0A4Q9HK58"/>
<dbReference type="EMBL" id="SIXH01000872">
    <property type="protein sequence ID" value="TBO54470.1"/>
    <property type="molecule type" value="Genomic_DNA"/>
</dbReference>
<feature type="transmembrane region" description="Helical" evidence="1">
    <location>
        <begin position="60"/>
        <end position="77"/>
    </location>
</feature>
<proteinExistence type="predicted"/>
<sequence length="264" mass="27803">MNDEAGASEELGPVVSRHPVANQKRWANAGWALVIGVLTGWVGLWGLVSAGEDGSAGGHKAVGVLLGLGLSGLFIAVTQTVRAVRGGPAEYFEVRERGVVYGSRRGTAGWSWDQVATITMGGTDTENGVTRRLGTGYRCLLRFADGRRARVDGLAEQHVALGIAVLSNCPDAPRLTGGEWQRRWGGRLLAAAAACLAAIAAMILYLVGHPDREQVTVDARGLTTEHFVPGVSETGVAVLTLGMLACLVAAITFVVLFVRGRRGY</sequence>
<evidence type="ECO:0008006" key="4">
    <source>
        <dbReference type="Google" id="ProtNLM"/>
    </source>
</evidence>
<keyword evidence="1" id="KW-0472">Membrane</keyword>
<dbReference type="Proteomes" id="UP000292452">
    <property type="component" value="Unassembled WGS sequence"/>
</dbReference>
<keyword evidence="1" id="KW-0812">Transmembrane</keyword>
<feature type="transmembrane region" description="Helical" evidence="1">
    <location>
        <begin position="26"/>
        <end position="48"/>
    </location>
</feature>
<evidence type="ECO:0000313" key="3">
    <source>
        <dbReference type="Proteomes" id="UP000292452"/>
    </source>
</evidence>
<keyword evidence="1" id="KW-1133">Transmembrane helix</keyword>
<keyword evidence="3" id="KW-1185">Reference proteome</keyword>
<name>A0A4Q9HK58_STRKA</name>
<evidence type="ECO:0000256" key="1">
    <source>
        <dbReference type="SAM" id="Phobius"/>
    </source>
</evidence>
<evidence type="ECO:0000313" key="2">
    <source>
        <dbReference type="EMBL" id="TBO54470.1"/>
    </source>
</evidence>
<dbReference type="RefSeq" id="WP_131126663.1">
    <property type="nucleotide sequence ID" value="NZ_SIXH01000872.1"/>
</dbReference>
<comment type="caution">
    <text evidence="2">The sequence shown here is derived from an EMBL/GenBank/DDBJ whole genome shotgun (WGS) entry which is preliminary data.</text>
</comment>